<dbReference type="STRING" id="1459.AF332_05190"/>
<dbReference type="InterPro" id="IPR010466">
    <property type="entry name" value="DUF1058"/>
</dbReference>
<keyword evidence="2" id="KW-0378">Hydrolase</keyword>
<evidence type="ECO:0000256" key="2">
    <source>
        <dbReference type="ARBA" id="ARBA00022801"/>
    </source>
</evidence>
<evidence type="ECO:0000256" key="3">
    <source>
        <dbReference type="ARBA" id="ARBA00023316"/>
    </source>
</evidence>
<dbReference type="PANTHER" id="PTHR30404">
    <property type="entry name" value="N-ACETYLMURAMOYL-L-ALANINE AMIDASE"/>
    <property type="match status" value="1"/>
</dbReference>
<feature type="domain" description="SH3b" evidence="4">
    <location>
        <begin position="157"/>
        <end position="224"/>
    </location>
</feature>
<proteinExistence type="predicted"/>
<keyword evidence="1" id="KW-0732">Signal</keyword>
<dbReference type="PANTHER" id="PTHR30404:SF0">
    <property type="entry name" value="N-ACETYLMURAMOYL-L-ALANINE AMIDASE AMIC"/>
    <property type="match status" value="1"/>
</dbReference>
<accession>A0A0M0GL95</accession>
<dbReference type="GO" id="GO:0071555">
    <property type="term" value="P:cell wall organization"/>
    <property type="evidence" value="ECO:0007669"/>
    <property type="project" value="UniProtKB-KW"/>
</dbReference>
<name>A0A0M0GL95_SPOGL</name>
<feature type="domain" description="SH3b" evidence="4">
    <location>
        <begin position="227"/>
        <end position="294"/>
    </location>
</feature>
<feature type="domain" description="SH3b" evidence="4">
    <location>
        <begin position="17"/>
        <end position="84"/>
    </location>
</feature>
<dbReference type="GO" id="GO:0008745">
    <property type="term" value="F:N-acetylmuramoyl-L-alanine amidase activity"/>
    <property type="evidence" value="ECO:0007669"/>
    <property type="project" value="InterPro"/>
</dbReference>
<keyword evidence="3" id="KW-0961">Cell wall biogenesis/degradation</keyword>
<dbReference type="InterPro" id="IPR003646">
    <property type="entry name" value="SH3-like_bac-type"/>
</dbReference>
<dbReference type="SMART" id="SM00646">
    <property type="entry name" value="Ami_3"/>
    <property type="match status" value="1"/>
</dbReference>
<dbReference type="SMART" id="SM00287">
    <property type="entry name" value="SH3b"/>
    <property type="match status" value="7"/>
</dbReference>
<dbReference type="Gene3D" id="2.30.30.40">
    <property type="entry name" value="SH3 Domains"/>
    <property type="match status" value="6"/>
</dbReference>
<protein>
    <recommendedName>
        <fullName evidence="4">SH3b domain-containing protein</fullName>
    </recommendedName>
</protein>
<dbReference type="Pfam" id="PF08239">
    <property type="entry name" value="SH3_3"/>
    <property type="match status" value="4"/>
</dbReference>
<comment type="caution">
    <text evidence="5">The sequence shown here is derived from an EMBL/GenBank/DDBJ whole genome shotgun (WGS) entry which is preliminary data.</text>
</comment>
<dbReference type="PATRIC" id="fig|1459.3.peg.1084"/>
<evidence type="ECO:0000259" key="4">
    <source>
        <dbReference type="PROSITE" id="PS51781"/>
    </source>
</evidence>
<dbReference type="InterPro" id="IPR002508">
    <property type="entry name" value="MurNAc-LAA_cat"/>
</dbReference>
<evidence type="ECO:0000256" key="1">
    <source>
        <dbReference type="ARBA" id="ARBA00022729"/>
    </source>
</evidence>
<dbReference type="Pfam" id="PF06347">
    <property type="entry name" value="SH3_4"/>
    <property type="match status" value="1"/>
</dbReference>
<dbReference type="SUPFAM" id="SSF82057">
    <property type="entry name" value="Prokaryotic SH3-related domain"/>
    <property type="match status" value="3"/>
</dbReference>
<dbReference type="AlphaFoldDB" id="A0A0M0GL95"/>
<gene>
    <name evidence="5" type="ORF">AF332_05190</name>
</gene>
<evidence type="ECO:0000313" key="5">
    <source>
        <dbReference type="EMBL" id="KON90201.1"/>
    </source>
</evidence>
<dbReference type="PROSITE" id="PS51781">
    <property type="entry name" value="SH3B"/>
    <property type="match status" value="6"/>
</dbReference>
<feature type="domain" description="SH3b" evidence="4">
    <location>
        <begin position="438"/>
        <end position="502"/>
    </location>
</feature>
<sequence>MIGWVNSSAFEAPAYPVTTKVVQIDNSAVRRGASAEYTTVATLDKNQEVKIIGEHKNSKGELWYQVDLGYMIGWVNSSAFEAPAYPVTTKVVQIDNSAVRRGASAEYTTVATLDKNQEVKIIGEHKNSKGELWYQVDLGYMIGWVNSSAFEAPAYPVTTKVVQIDNSAVRRGASAEYTTVATLDKNQEVKIIGEHKNSKGELWYQVDLGYMIGWVNSSAFEAPAYPVTTKVVQIDNSAVRRGASAEYTTVATLDKNQEVKIIGEHKNSKGELWYQADLGYIIGWVNSSAFQAPEYTIKTVQIDHAVVRRGADSSYQTVASLEKLQEVKIIDEFTNSKGELWYRADLGHLLGWVNSSAFKKPEPGPISLTGTYYVGNRNTNLHSGATYDYRVVEKLNFTSKVTVLSGFINQSMQTWARVSTSSGNIGWVPFKDLVTSTAELKYVYALNNAALRRGASSSYQITASLKADEPLLILNKLNGWLNVETNTGLRGWVLESQTSPVSLKRLTSPSTYSEGTASYLVWKKPTDFDFTYTTLSENRLKLTQGITDADLPSFKVRGIKSVETVQSTATQKSVILTFEPGYTFTIRNYSDKVSIKVMPTGLLGKKIVIDAGHGGKDTGAIGPTGLLEKDVNLATALLLKTELERSGAVVNLTRSTDIFLELADRTAIANSSNYDSFISIHADSFSSTSQGSTTFFNSTVNFNGPKSEELADSVQKYMVSSLGTYNRGVKEQEFYVNRMNQLPSILVELAFISNPNEEKLLRSTTFRQKAAEGIRKGFQDYYSSF</sequence>
<dbReference type="GO" id="GO:0030288">
    <property type="term" value="C:outer membrane-bounded periplasmic space"/>
    <property type="evidence" value="ECO:0007669"/>
    <property type="project" value="TreeGrafter"/>
</dbReference>
<dbReference type="CDD" id="cd02696">
    <property type="entry name" value="MurNAc-LAA"/>
    <property type="match status" value="1"/>
</dbReference>
<reference evidence="6" key="1">
    <citation type="submission" date="2015-07" db="EMBL/GenBank/DDBJ databases">
        <title>Fjat-10036 dsm4.</title>
        <authorList>
            <person name="Liu B."/>
            <person name="Wang J."/>
            <person name="Zhu Y."/>
            <person name="Liu G."/>
            <person name="Chen Q."/>
            <person name="Chen Z."/>
            <person name="Lan J."/>
            <person name="Che J."/>
            <person name="Ge C."/>
            <person name="Shi H."/>
            <person name="Pan Z."/>
            <person name="Liu X."/>
        </authorList>
    </citation>
    <scope>NUCLEOTIDE SEQUENCE [LARGE SCALE GENOMIC DNA]</scope>
    <source>
        <strain evidence="6">DSM 4</strain>
    </source>
</reference>
<dbReference type="InterPro" id="IPR025987">
    <property type="entry name" value="GW_dom"/>
</dbReference>
<dbReference type="GO" id="GO:0009253">
    <property type="term" value="P:peptidoglycan catabolic process"/>
    <property type="evidence" value="ECO:0007669"/>
    <property type="project" value="InterPro"/>
</dbReference>
<dbReference type="Pfam" id="PF13457">
    <property type="entry name" value="GW"/>
    <property type="match status" value="2"/>
</dbReference>
<dbReference type="Pfam" id="PF01520">
    <property type="entry name" value="Amidase_3"/>
    <property type="match status" value="1"/>
</dbReference>
<dbReference type="Gene3D" id="3.40.630.40">
    <property type="entry name" value="Zn-dependent exopeptidases"/>
    <property type="match status" value="1"/>
</dbReference>
<dbReference type="InterPro" id="IPR050695">
    <property type="entry name" value="N-acetylmuramoyl_amidase_3"/>
</dbReference>
<dbReference type="Proteomes" id="UP000037109">
    <property type="component" value="Unassembled WGS sequence"/>
</dbReference>
<feature type="domain" description="SH3b" evidence="4">
    <location>
        <begin position="369"/>
        <end position="437"/>
    </location>
</feature>
<dbReference type="Gene3D" id="2.30.30.170">
    <property type="match status" value="1"/>
</dbReference>
<feature type="domain" description="SH3b" evidence="4">
    <location>
        <begin position="87"/>
        <end position="154"/>
    </location>
</feature>
<dbReference type="EMBL" id="LGUF01000007">
    <property type="protein sequence ID" value="KON90201.1"/>
    <property type="molecule type" value="Genomic_DNA"/>
</dbReference>
<organism evidence="5 6">
    <name type="scientific">Sporosarcina globispora</name>
    <name type="common">Bacillus globisporus</name>
    <dbReference type="NCBI Taxonomy" id="1459"/>
    <lineage>
        <taxon>Bacteria</taxon>
        <taxon>Bacillati</taxon>
        <taxon>Bacillota</taxon>
        <taxon>Bacilli</taxon>
        <taxon>Bacillales</taxon>
        <taxon>Caryophanaceae</taxon>
        <taxon>Sporosarcina</taxon>
    </lineage>
</organism>
<dbReference type="SUPFAM" id="SSF53187">
    <property type="entry name" value="Zn-dependent exopeptidases"/>
    <property type="match status" value="1"/>
</dbReference>
<evidence type="ECO:0000313" key="6">
    <source>
        <dbReference type="Proteomes" id="UP000037109"/>
    </source>
</evidence>
<dbReference type="InterPro" id="IPR038200">
    <property type="entry name" value="GW_dom_sf"/>
</dbReference>
<keyword evidence="6" id="KW-1185">Reference proteome</keyword>